<feature type="compositionally biased region" description="Basic and acidic residues" evidence="1">
    <location>
        <begin position="377"/>
        <end position="386"/>
    </location>
</feature>
<dbReference type="InterPro" id="IPR022304">
    <property type="entry name" value="ICE_PFGI_1_ParB"/>
</dbReference>
<dbReference type="STRING" id="1178482.AR456_18960"/>
<dbReference type="RefSeq" id="WP_021817722.1">
    <property type="nucleotide sequence ID" value="NZ_AVBC01000018.1"/>
</dbReference>
<sequence length="679" mass="76274">MSKTAITPDQIAAKLTQPGPKLSTKPADRLPAPTTEQAMTLTLDQLRPYDRNPRTQQNPKYDEIKESIRAVGLKQKLTVTQRPGDDRYMISDGGNTRLTILKELHEETGEERFYYQDCHFIPWQGEINVLAGHLAENDNRGQLSWIERGRGISEAKRMIEENLGEEISQRELTRRLRELGYTIGQSHISKMLYTIEHFLPTIPLTLDSGMGKGQVEKLISYRQFCEECWERCCAYWEAHADDLGEGEQWATSVVDGDFAQAWHDEMAQLDHEGQTEFRWNIVEDRLKGMLHDHTGLHFNPIDMAWKNWFTVRKYARAASEEEKSDIWTTVDSELERLRHPQERHLYPPIEDSSKGSKTTATPTQTLASGNASQDADETGHSEREGDGDQDDLTFEEGQTNLSPTPTPKASERGVPTSGGVDESAQMKEMRAQLAQLEQRNAELEAGSLKPLVAPQAPGSRESSGDELSGLLDSDGFMQEHNPHPTRSLEEQETLVDDLTLSPYDESEGHRQLRHWQAKEHGEEAIDFEAAALKSVPLMSGGPVAPITDLWHVPAWRRNARDLRMQIGEVVQALADWAGIEVSGTTETIRLNAREGLGYELDPLGDNPGRRAQLIWQLLAGLQGDIDPMLPAEISLFGELVGSHGTDSDVCLPDGLFIRVFWLTRLIRVLREGLAEGDPQ</sequence>
<evidence type="ECO:0000313" key="2">
    <source>
        <dbReference type="EMBL" id="ERL52481.1"/>
    </source>
</evidence>
<evidence type="ECO:0000313" key="3">
    <source>
        <dbReference type="Proteomes" id="UP000019113"/>
    </source>
</evidence>
<feature type="compositionally biased region" description="Polar residues" evidence="1">
    <location>
        <begin position="355"/>
        <end position="373"/>
    </location>
</feature>
<dbReference type="GO" id="GO:0005694">
    <property type="term" value="C:chromosome"/>
    <property type="evidence" value="ECO:0007669"/>
    <property type="project" value="TreeGrafter"/>
</dbReference>
<dbReference type="Proteomes" id="UP000019113">
    <property type="component" value="Unassembled WGS sequence"/>
</dbReference>
<keyword evidence="3" id="KW-1185">Reference proteome</keyword>
<dbReference type="InterPro" id="IPR050336">
    <property type="entry name" value="Chromosome_partition/occlusion"/>
</dbReference>
<dbReference type="KEGG" id="hhu:AR456_18960"/>
<dbReference type="InterPro" id="IPR036086">
    <property type="entry name" value="ParB/Sulfiredoxin_sf"/>
</dbReference>
<dbReference type="PATRIC" id="fig|1178482.3.peg.777"/>
<dbReference type="Gene3D" id="3.90.1530.10">
    <property type="entry name" value="Conserved hypothetical protein from pyrococcus furiosus pfu- 392566-001, ParB domain"/>
    <property type="match status" value="1"/>
</dbReference>
<dbReference type="eggNOG" id="COG1475">
    <property type="taxonomic scope" value="Bacteria"/>
</dbReference>
<dbReference type="PANTHER" id="PTHR33375:SF1">
    <property type="entry name" value="CHROMOSOME-PARTITIONING PROTEIN PARB-RELATED"/>
    <property type="match status" value="1"/>
</dbReference>
<gene>
    <name evidence="2" type="ORF">BJB45_07980</name>
</gene>
<feature type="region of interest" description="Disordered" evidence="1">
    <location>
        <begin position="338"/>
        <end position="426"/>
    </location>
</feature>
<name>W1NBA2_9GAMM</name>
<protein>
    <submittedName>
        <fullName evidence="2">Uncharacterized protein</fullName>
    </submittedName>
</protein>
<dbReference type="SUPFAM" id="SSF110849">
    <property type="entry name" value="ParB/Sulfiredoxin"/>
    <property type="match status" value="1"/>
</dbReference>
<feature type="region of interest" description="Disordered" evidence="1">
    <location>
        <begin position="446"/>
        <end position="492"/>
    </location>
</feature>
<proteinExistence type="predicted"/>
<evidence type="ECO:0000256" key="1">
    <source>
        <dbReference type="SAM" id="MobiDB-lite"/>
    </source>
</evidence>
<dbReference type="PANTHER" id="PTHR33375">
    <property type="entry name" value="CHROMOSOME-PARTITIONING PROTEIN PARB-RELATED"/>
    <property type="match status" value="1"/>
</dbReference>
<dbReference type="NCBIfam" id="TIGR03764">
    <property type="entry name" value="ICE_PFGI_1_parB"/>
    <property type="match status" value="1"/>
</dbReference>
<organism evidence="2 3">
    <name type="scientific">Halomonas huangheensis</name>
    <dbReference type="NCBI Taxonomy" id="1178482"/>
    <lineage>
        <taxon>Bacteria</taxon>
        <taxon>Pseudomonadati</taxon>
        <taxon>Pseudomonadota</taxon>
        <taxon>Gammaproteobacteria</taxon>
        <taxon>Oceanospirillales</taxon>
        <taxon>Halomonadaceae</taxon>
        <taxon>Halomonas</taxon>
    </lineage>
</organism>
<dbReference type="AlphaFoldDB" id="W1NBA2"/>
<dbReference type="GO" id="GO:0007059">
    <property type="term" value="P:chromosome segregation"/>
    <property type="evidence" value="ECO:0007669"/>
    <property type="project" value="TreeGrafter"/>
</dbReference>
<feature type="compositionally biased region" description="Basic and acidic residues" evidence="1">
    <location>
        <begin position="480"/>
        <end position="489"/>
    </location>
</feature>
<reference evidence="2 3" key="1">
    <citation type="submission" date="2013-08" db="EMBL/GenBank/DDBJ databases">
        <title>draft genome of Halomonas huanghegensis, strain BJGMM-B45T.</title>
        <authorList>
            <person name="Miao C."/>
            <person name="Wan Y."/>
            <person name="Jin W."/>
        </authorList>
    </citation>
    <scope>NUCLEOTIDE SEQUENCE [LARGE SCALE GENOMIC DNA]</scope>
    <source>
        <strain evidence="2 3">BJGMM-B45</strain>
    </source>
</reference>
<dbReference type="EMBL" id="AVBC01000018">
    <property type="protein sequence ID" value="ERL52481.1"/>
    <property type="molecule type" value="Genomic_DNA"/>
</dbReference>
<comment type="caution">
    <text evidence="2">The sequence shown here is derived from an EMBL/GenBank/DDBJ whole genome shotgun (WGS) entry which is preliminary data.</text>
</comment>
<feature type="compositionally biased region" description="Low complexity" evidence="1">
    <location>
        <begin position="465"/>
        <end position="475"/>
    </location>
</feature>
<dbReference type="OrthoDB" id="7656008at2"/>
<accession>W1NBA2</accession>
<feature type="region of interest" description="Disordered" evidence="1">
    <location>
        <begin position="1"/>
        <end position="34"/>
    </location>
</feature>